<reference evidence="3" key="1">
    <citation type="submission" date="2016-10" db="EMBL/GenBank/DDBJ databases">
        <authorList>
            <person name="Varghese N."/>
            <person name="Submissions S."/>
        </authorList>
    </citation>
    <scope>NUCLEOTIDE SEQUENCE [LARGE SCALE GENOMIC DNA]</scope>
    <source>
        <strain evidence="3">Gh-67</strain>
    </source>
</reference>
<name>A0A1G8CXF7_9SPHI</name>
<dbReference type="RefSeq" id="WP_256337474.1">
    <property type="nucleotide sequence ID" value="NZ_FNCG01000010.1"/>
</dbReference>
<protein>
    <submittedName>
        <fullName evidence="2">Cro/C1-type HTH DNA-binding domain-containing protein</fullName>
    </submittedName>
</protein>
<dbReference type="InterPro" id="IPR010982">
    <property type="entry name" value="Lambda_DNA-bd_dom_sf"/>
</dbReference>
<keyword evidence="2" id="KW-0238">DNA-binding</keyword>
<dbReference type="Pfam" id="PF13443">
    <property type="entry name" value="HTH_26"/>
    <property type="match status" value="1"/>
</dbReference>
<sequence length="88" mass="9993">MLLDIFRKKTALQKETLTRLGLFLAKKSVNKADVARKTGISTYRLSQLSINLKSQLRVDELYLIALALEIDPSEVLEFVCKDLSLPKK</sequence>
<dbReference type="STRING" id="551996.SAMN05192573_11055"/>
<evidence type="ECO:0000313" key="2">
    <source>
        <dbReference type="EMBL" id="SDH49650.1"/>
    </source>
</evidence>
<dbReference type="GO" id="GO:0003677">
    <property type="term" value="F:DNA binding"/>
    <property type="evidence" value="ECO:0007669"/>
    <property type="project" value="UniProtKB-KW"/>
</dbReference>
<dbReference type="Proteomes" id="UP000199705">
    <property type="component" value="Unassembled WGS sequence"/>
</dbReference>
<organism evidence="2 3">
    <name type="scientific">Mucilaginibacter gossypii</name>
    <dbReference type="NCBI Taxonomy" id="551996"/>
    <lineage>
        <taxon>Bacteria</taxon>
        <taxon>Pseudomonadati</taxon>
        <taxon>Bacteroidota</taxon>
        <taxon>Sphingobacteriia</taxon>
        <taxon>Sphingobacteriales</taxon>
        <taxon>Sphingobacteriaceae</taxon>
        <taxon>Mucilaginibacter</taxon>
    </lineage>
</organism>
<gene>
    <name evidence="2" type="ORF">SAMN05192573_11055</name>
</gene>
<dbReference type="AlphaFoldDB" id="A0A1G8CXF7"/>
<dbReference type="SUPFAM" id="SSF47413">
    <property type="entry name" value="lambda repressor-like DNA-binding domains"/>
    <property type="match status" value="1"/>
</dbReference>
<feature type="domain" description="HTH cro/C1-type" evidence="1">
    <location>
        <begin position="21"/>
        <end position="80"/>
    </location>
</feature>
<dbReference type="InterPro" id="IPR001387">
    <property type="entry name" value="Cro/C1-type_HTH"/>
</dbReference>
<proteinExistence type="predicted"/>
<dbReference type="EMBL" id="FNCG01000010">
    <property type="protein sequence ID" value="SDH49650.1"/>
    <property type="molecule type" value="Genomic_DNA"/>
</dbReference>
<evidence type="ECO:0000259" key="1">
    <source>
        <dbReference type="Pfam" id="PF13443"/>
    </source>
</evidence>
<dbReference type="Gene3D" id="1.10.260.40">
    <property type="entry name" value="lambda repressor-like DNA-binding domains"/>
    <property type="match status" value="1"/>
</dbReference>
<keyword evidence="3" id="KW-1185">Reference proteome</keyword>
<accession>A0A1G8CXF7</accession>
<evidence type="ECO:0000313" key="3">
    <source>
        <dbReference type="Proteomes" id="UP000199705"/>
    </source>
</evidence>